<evidence type="ECO:0000313" key="3">
    <source>
        <dbReference type="Proteomes" id="UP000299102"/>
    </source>
</evidence>
<sequence length="83" mass="9228">MIETDLRAGKTARVAARARTRAIPNAPRVRGTLMHRCPARPLLVKNEMMMMHLDGGRSKGTSSSRVYRRSGHVGRQLPDAPHL</sequence>
<organism evidence="2 3">
    <name type="scientific">Eumeta variegata</name>
    <name type="common">Bagworm moth</name>
    <name type="synonym">Eumeta japonica</name>
    <dbReference type="NCBI Taxonomy" id="151549"/>
    <lineage>
        <taxon>Eukaryota</taxon>
        <taxon>Metazoa</taxon>
        <taxon>Ecdysozoa</taxon>
        <taxon>Arthropoda</taxon>
        <taxon>Hexapoda</taxon>
        <taxon>Insecta</taxon>
        <taxon>Pterygota</taxon>
        <taxon>Neoptera</taxon>
        <taxon>Endopterygota</taxon>
        <taxon>Lepidoptera</taxon>
        <taxon>Glossata</taxon>
        <taxon>Ditrysia</taxon>
        <taxon>Tineoidea</taxon>
        <taxon>Psychidae</taxon>
        <taxon>Oiketicinae</taxon>
        <taxon>Eumeta</taxon>
    </lineage>
</organism>
<proteinExistence type="predicted"/>
<evidence type="ECO:0000256" key="1">
    <source>
        <dbReference type="SAM" id="MobiDB-lite"/>
    </source>
</evidence>
<gene>
    <name evidence="2" type="ORF">EVAR_17759_1</name>
</gene>
<feature type="region of interest" description="Disordered" evidence="1">
    <location>
        <begin position="53"/>
        <end position="83"/>
    </location>
</feature>
<dbReference type="Proteomes" id="UP000299102">
    <property type="component" value="Unassembled WGS sequence"/>
</dbReference>
<keyword evidence="3" id="KW-1185">Reference proteome</keyword>
<reference evidence="2 3" key="1">
    <citation type="journal article" date="2019" name="Commun. Biol.">
        <title>The bagworm genome reveals a unique fibroin gene that provides high tensile strength.</title>
        <authorList>
            <person name="Kono N."/>
            <person name="Nakamura H."/>
            <person name="Ohtoshi R."/>
            <person name="Tomita M."/>
            <person name="Numata K."/>
            <person name="Arakawa K."/>
        </authorList>
    </citation>
    <scope>NUCLEOTIDE SEQUENCE [LARGE SCALE GENOMIC DNA]</scope>
</reference>
<evidence type="ECO:0000313" key="2">
    <source>
        <dbReference type="EMBL" id="GBP17267.1"/>
    </source>
</evidence>
<dbReference type="AlphaFoldDB" id="A0A4C1TTE6"/>
<dbReference type="EMBL" id="BGZK01000086">
    <property type="protein sequence ID" value="GBP17267.1"/>
    <property type="molecule type" value="Genomic_DNA"/>
</dbReference>
<accession>A0A4C1TTE6</accession>
<protein>
    <submittedName>
        <fullName evidence="2">Uncharacterized protein</fullName>
    </submittedName>
</protein>
<name>A0A4C1TTE6_EUMVA</name>
<comment type="caution">
    <text evidence="2">The sequence shown here is derived from an EMBL/GenBank/DDBJ whole genome shotgun (WGS) entry which is preliminary data.</text>
</comment>